<reference evidence="1" key="1">
    <citation type="submission" date="2021-12" db="EMBL/GenBank/DDBJ databases">
        <authorList>
            <person name="King R."/>
        </authorList>
    </citation>
    <scope>NUCLEOTIDE SEQUENCE</scope>
</reference>
<organism evidence="1 2">
    <name type="scientific">Diatraea saccharalis</name>
    <name type="common">sugarcane borer</name>
    <dbReference type="NCBI Taxonomy" id="40085"/>
    <lineage>
        <taxon>Eukaryota</taxon>
        <taxon>Metazoa</taxon>
        <taxon>Ecdysozoa</taxon>
        <taxon>Arthropoda</taxon>
        <taxon>Hexapoda</taxon>
        <taxon>Insecta</taxon>
        <taxon>Pterygota</taxon>
        <taxon>Neoptera</taxon>
        <taxon>Endopterygota</taxon>
        <taxon>Lepidoptera</taxon>
        <taxon>Glossata</taxon>
        <taxon>Ditrysia</taxon>
        <taxon>Pyraloidea</taxon>
        <taxon>Crambidae</taxon>
        <taxon>Crambinae</taxon>
        <taxon>Diatraea</taxon>
    </lineage>
</organism>
<name>A0A9N9QWW5_9NEOP</name>
<reference evidence="1" key="2">
    <citation type="submission" date="2022-10" db="EMBL/GenBank/DDBJ databases">
        <authorList>
            <consortium name="ENA_rothamsted_submissions"/>
            <consortium name="culmorum"/>
            <person name="King R."/>
        </authorList>
    </citation>
    <scope>NUCLEOTIDE SEQUENCE</scope>
</reference>
<gene>
    <name evidence="1" type="ORF">DIATSA_LOCUS3122</name>
</gene>
<accession>A0A9N9QWW5</accession>
<evidence type="ECO:0000313" key="2">
    <source>
        <dbReference type="Proteomes" id="UP001153714"/>
    </source>
</evidence>
<dbReference type="Proteomes" id="UP001153714">
    <property type="component" value="Chromosome 13"/>
</dbReference>
<evidence type="ECO:0000313" key="1">
    <source>
        <dbReference type="EMBL" id="CAG9785067.1"/>
    </source>
</evidence>
<protein>
    <submittedName>
        <fullName evidence="1">Uncharacterized protein</fullName>
    </submittedName>
</protein>
<sequence length="97" mass="10852">MELSGVVDERRGPRSLLLSNFCIRRSRDRRLNIVISRPTVNLCASEGTLSCYFWLHLESLLPYNPHWASVEGHGPSSLTIHREGLSAVPPAVVTLKD</sequence>
<proteinExistence type="predicted"/>
<dbReference type="AlphaFoldDB" id="A0A9N9QWW5"/>
<dbReference type="EMBL" id="OU893344">
    <property type="protein sequence ID" value="CAG9785067.1"/>
    <property type="molecule type" value="Genomic_DNA"/>
</dbReference>
<keyword evidence="2" id="KW-1185">Reference proteome</keyword>